<dbReference type="InterPro" id="IPR036322">
    <property type="entry name" value="WD40_repeat_dom_sf"/>
</dbReference>
<feature type="chain" id="PRO_5047432340" evidence="8">
    <location>
        <begin position="23"/>
        <end position="435"/>
    </location>
</feature>
<evidence type="ECO:0000256" key="3">
    <source>
        <dbReference type="ARBA" id="ARBA00022723"/>
    </source>
</evidence>
<dbReference type="PROSITE" id="PS51007">
    <property type="entry name" value="CYTC"/>
    <property type="match status" value="1"/>
</dbReference>
<dbReference type="SUPFAM" id="SSF46626">
    <property type="entry name" value="Cytochrome c"/>
    <property type="match status" value="1"/>
</dbReference>
<dbReference type="Pfam" id="PF00034">
    <property type="entry name" value="Cytochrom_C"/>
    <property type="match status" value="1"/>
</dbReference>
<dbReference type="PANTHER" id="PTHR19879">
    <property type="entry name" value="TRANSCRIPTION INITIATION FACTOR TFIID"/>
    <property type="match status" value="1"/>
</dbReference>
<dbReference type="RefSeq" id="WP_406644811.1">
    <property type="nucleotide sequence ID" value="NZ_CP123584.1"/>
</dbReference>
<organism evidence="10 11">
    <name type="scientific">Aliisedimentitalea scapharcae</name>
    <dbReference type="NCBI Taxonomy" id="1524259"/>
    <lineage>
        <taxon>Bacteria</taxon>
        <taxon>Pseudomonadati</taxon>
        <taxon>Pseudomonadota</taxon>
        <taxon>Alphaproteobacteria</taxon>
        <taxon>Rhodobacterales</taxon>
        <taxon>Roseobacteraceae</taxon>
        <taxon>Aliisedimentitalea</taxon>
    </lineage>
</organism>
<dbReference type="InterPro" id="IPR009056">
    <property type="entry name" value="Cyt_c-like_dom"/>
</dbReference>
<proteinExistence type="predicted"/>
<dbReference type="Gene3D" id="2.130.10.10">
    <property type="entry name" value="YVTN repeat-like/Quinoprotein amine dehydrogenase"/>
    <property type="match status" value="2"/>
</dbReference>
<feature type="domain" description="Cytochrome c" evidence="9">
    <location>
        <begin position="326"/>
        <end position="428"/>
    </location>
</feature>
<gene>
    <name evidence="10" type="ORF">QEZ52_13105</name>
</gene>
<dbReference type="PRINTS" id="PR00604">
    <property type="entry name" value="CYTCHRMECIAB"/>
</dbReference>
<reference evidence="10 11" key="1">
    <citation type="submission" date="2023-04" db="EMBL/GenBank/DDBJ databases">
        <title>Complete genome sequence of Alisedimentitalea scapharcae.</title>
        <authorList>
            <person name="Rong J.-C."/>
            <person name="Yi M.-L."/>
            <person name="Zhao Q."/>
        </authorList>
    </citation>
    <scope>NUCLEOTIDE SEQUENCE [LARGE SCALE GENOMIC DNA]</scope>
    <source>
        <strain evidence="10 11">KCTC 42119</strain>
    </source>
</reference>
<evidence type="ECO:0000256" key="8">
    <source>
        <dbReference type="SAM" id="SignalP"/>
    </source>
</evidence>
<name>A0ABZ2XQF9_9RHOB</name>
<keyword evidence="11" id="KW-1185">Reference proteome</keyword>
<accession>A0ABZ2XQF9</accession>
<keyword evidence="4" id="KW-0249">Electron transport</keyword>
<feature type="repeat" description="WD" evidence="6">
    <location>
        <begin position="66"/>
        <end position="106"/>
    </location>
</feature>
<dbReference type="PROSITE" id="PS50082">
    <property type="entry name" value="WD_REPEATS_2"/>
    <property type="match status" value="4"/>
</dbReference>
<dbReference type="SMART" id="SM00320">
    <property type="entry name" value="WD40"/>
    <property type="match status" value="7"/>
</dbReference>
<dbReference type="Gene3D" id="1.10.760.10">
    <property type="entry name" value="Cytochrome c-like domain"/>
    <property type="match status" value="1"/>
</dbReference>
<keyword evidence="1" id="KW-0813">Transport</keyword>
<keyword evidence="6" id="KW-0853">WD repeat</keyword>
<sequence>MRFGLGLISLVTLMIAPGLLAAQDFTTLKGHGGPIKGLDVARDGQVASASFDNSVGLWVGRKPVWLDGHDAAVNTVAFLDDGRLVSGGDDFAVRLWDGKTSHLLGRHKGKVMAVTVSPDQSLVATASWDGSVGLWSLTGGDAEALYPPDAGINDVVFSPDGAQIYVATTKGAVLRYDMSEPSAPFPLVRHGFGVNTLILSPSGNWLAYGAVDGGTRIVNAHSGEAIADFTLDRKPILAMAHDPQNAALAVADGHGYIMTVNTDDWKIRGDFRATRQGPVWALAFSPDGALVYAGGLDDVIYAWPVALMNQLTPAQGQDRTFLRDAAEMSNGERQFMRKCSICHALEPSNSRKAGPTLFGVLGRKAGTVPGYSYSRTLSGSKIVWDETTIDQLFHQGPDHFVPGSKMPMQVIARSRDRQDLIDYLKARTHSKEPYK</sequence>
<feature type="repeat" description="WD" evidence="6">
    <location>
        <begin position="272"/>
        <end position="303"/>
    </location>
</feature>
<feature type="repeat" description="WD" evidence="6">
    <location>
        <begin position="104"/>
        <end position="145"/>
    </location>
</feature>
<evidence type="ECO:0000256" key="5">
    <source>
        <dbReference type="ARBA" id="ARBA00023004"/>
    </source>
</evidence>
<keyword evidence="2 7" id="KW-0349">Heme</keyword>
<keyword evidence="5 7" id="KW-0408">Iron</keyword>
<dbReference type="EMBL" id="CP123584">
    <property type="protein sequence ID" value="WZK87549.1"/>
    <property type="molecule type" value="Genomic_DNA"/>
</dbReference>
<evidence type="ECO:0000313" key="10">
    <source>
        <dbReference type="EMBL" id="WZK87549.1"/>
    </source>
</evidence>
<evidence type="ECO:0000256" key="6">
    <source>
        <dbReference type="PROSITE-ProRule" id="PRU00221"/>
    </source>
</evidence>
<evidence type="ECO:0000256" key="7">
    <source>
        <dbReference type="PROSITE-ProRule" id="PRU00433"/>
    </source>
</evidence>
<dbReference type="PANTHER" id="PTHR19879:SF9">
    <property type="entry name" value="TRANSCRIPTION INITIATION FACTOR TFIID SUBUNIT 5"/>
    <property type="match status" value="1"/>
</dbReference>
<dbReference type="Pfam" id="PF00400">
    <property type="entry name" value="WD40"/>
    <property type="match status" value="4"/>
</dbReference>
<dbReference type="InterPro" id="IPR015943">
    <property type="entry name" value="WD40/YVTN_repeat-like_dom_sf"/>
</dbReference>
<feature type="repeat" description="WD" evidence="6">
    <location>
        <begin position="28"/>
        <end position="58"/>
    </location>
</feature>
<keyword evidence="3 7" id="KW-0479">Metal-binding</keyword>
<evidence type="ECO:0000256" key="1">
    <source>
        <dbReference type="ARBA" id="ARBA00022448"/>
    </source>
</evidence>
<dbReference type="SUPFAM" id="SSF50978">
    <property type="entry name" value="WD40 repeat-like"/>
    <property type="match status" value="1"/>
</dbReference>
<dbReference type="InterPro" id="IPR036909">
    <property type="entry name" value="Cyt_c-like_dom_sf"/>
</dbReference>
<evidence type="ECO:0000313" key="11">
    <source>
        <dbReference type="Proteomes" id="UP001623232"/>
    </source>
</evidence>
<evidence type="ECO:0000256" key="2">
    <source>
        <dbReference type="ARBA" id="ARBA00022617"/>
    </source>
</evidence>
<evidence type="ECO:0000259" key="9">
    <source>
        <dbReference type="PROSITE" id="PS51007"/>
    </source>
</evidence>
<dbReference type="CDD" id="cd00200">
    <property type="entry name" value="WD40"/>
    <property type="match status" value="1"/>
</dbReference>
<dbReference type="PROSITE" id="PS50294">
    <property type="entry name" value="WD_REPEATS_REGION"/>
    <property type="match status" value="2"/>
</dbReference>
<evidence type="ECO:0000256" key="4">
    <source>
        <dbReference type="ARBA" id="ARBA00022982"/>
    </source>
</evidence>
<keyword evidence="8" id="KW-0732">Signal</keyword>
<protein>
    <submittedName>
        <fullName evidence="10">Cytochrome C</fullName>
    </submittedName>
</protein>
<dbReference type="InterPro" id="IPR002327">
    <property type="entry name" value="Cyt_c_1A/1B"/>
</dbReference>
<feature type="signal peptide" evidence="8">
    <location>
        <begin position="1"/>
        <end position="22"/>
    </location>
</feature>
<dbReference type="InterPro" id="IPR001680">
    <property type="entry name" value="WD40_rpt"/>
</dbReference>
<dbReference type="Proteomes" id="UP001623232">
    <property type="component" value="Chromosome"/>
</dbReference>